<dbReference type="SUPFAM" id="SSF51735">
    <property type="entry name" value="NAD(P)-binding Rossmann-fold domains"/>
    <property type="match status" value="1"/>
</dbReference>
<dbReference type="InterPro" id="IPR002347">
    <property type="entry name" value="SDR_fam"/>
</dbReference>
<dbReference type="PANTHER" id="PTHR45458:SF1">
    <property type="entry name" value="SHORT CHAIN DEHYDROGENASE"/>
    <property type="match status" value="1"/>
</dbReference>
<dbReference type="InterPro" id="IPR036291">
    <property type="entry name" value="NAD(P)-bd_dom_sf"/>
</dbReference>
<dbReference type="GO" id="GO:0016616">
    <property type="term" value="F:oxidoreductase activity, acting on the CH-OH group of donors, NAD or NADP as acceptor"/>
    <property type="evidence" value="ECO:0007669"/>
    <property type="project" value="TreeGrafter"/>
</dbReference>
<evidence type="ECO:0000256" key="1">
    <source>
        <dbReference type="RuleBase" id="RU000363"/>
    </source>
</evidence>
<keyword evidence="3" id="KW-1185">Reference proteome</keyword>
<proteinExistence type="inferred from homology"/>
<evidence type="ECO:0000313" key="2">
    <source>
        <dbReference type="EMBL" id="EAR62347.1"/>
    </source>
</evidence>
<dbReference type="RefSeq" id="WP_007020657.1">
    <property type="nucleotide sequence ID" value="NZ_CH724125.1"/>
</dbReference>
<gene>
    <name evidence="2" type="ORF">MED92_14958</name>
</gene>
<evidence type="ECO:0000313" key="3">
    <source>
        <dbReference type="Proteomes" id="UP000002171"/>
    </source>
</evidence>
<dbReference type="Pfam" id="PF00106">
    <property type="entry name" value="adh_short"/>
    <property type="match status" value="1"/>
</dbReference>
<dbReference type="OrthoDB" id="5786478at2"/>
<reference evidence="2 3" key="1">
    <citation type="submission" date="2006-02" db="EMBL/GenBank/DDBJ databases">
        <authorList>
            <person name="Pinhassi J."/>
            <person name="Pedros-Alio C."/>
            <person name="Ferriera S."/>
            <person name="Johnson J."/>
            <person name="Kravitz S."/>
            <person name="Halpern A."/>
            <person name="Remington K."/>
            <person name="Beeson K."/>
            <person name="Tran B."/>
            <person name="Rogers Y.-H."/>
            <person name="Friedman R."/>
            <person name="Venter J.C."/>
        </authorList>
    </citation>
    <scope>NUCLEOTIDE SEQUENCE [LARGE SCALE GENOMIC DNA]</scope>
    <source>
        <strain evidence="2 3">MED92</strain>
    </source>
</reference>
<name>A0A7U8GTJ0_NEPCE</name>
<dbReference type="CDD" id="cd05325">
    <property type="entry name" value="carb_red_sniffer_like_SDR_c"/>
    <property type="match status" value="1"/>
</dbReference>
<dbReference type="Proteomes" id="UP000002171">
    <property type="component" value="Unassembled WGS sequence"/>
</dbReference>
<dbReference type="PRINTS" id="PR00080">
    <property type="entry name" value="SDRFAMILY"/>
</dbReference>
<dbReference type="PANTHER" id="PTHR45458">
    <property type="entry name" value="SHORT-CHAIN DEHYDROGENASE/REDUCTASE SDR"/>
    <property type="match status" value="1"/>
</dbReference>
<dbReference type="PRINTS" id="PR00081">
    <property type="entry name" value="GDHRDH"/>
</dbReference>
<dbReference type="EMBL" id="AAOW01000003">
    <property type="protein sequence ID" value="EAR62347.1"/>
    <property type="molecule type" value="Genomic_DNA"/>
</dbReference>
<comment type="similarity">
    <text evidence="1">Belongs to the short-chain dehydrogenases/reductases (SDR) family.</text>
</comment>
<sequence>MGKHLVITGANRGIGLAFVKHYCTLGYQVTVICRQSSPELEELPCRIISDIDVSNASSVERLSSELDNTQIDILINNAGILTSESLEQMSFDDIMTQFEVNAVAPLRVTHALLGNLKKGSKVINITSRMGSMADNGSGGYYGYRASKAALNAFGKSLAMDLKAQGIMVAQLHPGLVSTRMIGFNGDVTPDQAVAGLTQRIEGLTLQNTGSFWHANGEELPW</sequence>
<accession>A0A7U8GTJ0</accession>
<protein>
    <submittedName>
        <fullName evidence="2">Short chain dehydrogenase family protein</fullName>
    </submittedName>
</protein>
<comment type="caution">
    <text evidence="2">The sequence shown here is derived from an EMBL/GenBank/DDBJ whole genome shotgun (WGS) entry which is preliminary data.</text>
</comment>
<organism evidence="2 3">
    <name type="scientific">Neptuniibacter caesariensis</name>
    <dbReference type="NCBI Taxonomy" id="207954"/>
    <lineage>
        <taxon>Bacteria</taxon>
        <taxon>Pseudomonadati</taxon>
        <taxon>Pseudomonadota</taxon>
        <taxon>Gammaproteobacteria</taxon>
        <taxon>Oceanospirillales</taxon>
        <taxon>Oceanospirillaceae</taxon>
        <taxon>Neptuniibacter</taxon>
    </lineage>
</organism>
<dbReference type="AlphaFoldDB" id="A0A7U8GTJ0"/>
<dbReference type="Gene3D" id="3.40.50.720">
    <property type="entry name" value="NAD(P)-binding Rossmann-like Domain"/>
    <property type="match status" value="1"/>
</dbReference>
<dbReference type="InterPro" id="IPR052184">
    <property type="entry name" value="SDR_enzymes"/>
</dbReference>